<dbReference type="EMBL" id="JANIEX010000852">
    <property type="protein sequence ID" value="KAJ3562585.1"/>
    <property type="molecule type" value="Genomic_DNA"/>
</dbReference>
<evidence type="ECO:0000313" key="2">
    <source>
        <dbReference type="EMBL" id="KAJ3562585.1"/>
    </source>
</evidence>
<sequence length="108" mass="11627">MFKLTAVFVLSALACFTSAVPLEKRINQNTIDSKTLWEAACSKAGGDPQCNIIAVKAAATLLANAGPCDQQDSADAMIDLAKTLNNDPEMIRLAQLFVQQPRNAIFFP</sequence>
<comment type="caution">
    <text evidence="2">The sequence shown here is derived from an EMBL/GenBank/DDBJ whole genome shotgun (WGS) entry which is preliminary data.</text>
</comment>
<dbReference type="Proteomes" id="UP001213000">
    <property type="component" value="Unassembled WGS sequence"/>
</dbReference>
<proteinExistence type="predicted"/>
<accession>A0AAD5VKI5</accession>
<feature type="signal peptide" evidence="1">
    <location>
        <begin position="1"/>
        <end position="19"/>
    </location>
</feature>
<gene>
    <name evidence="2" type="ORF">NP233_g9478</name>
</gene>
<feature type="chain" id="PRO_5042286148" evidence="1">
    <location>
        <begin position="20"/>
        <end position="108"/>
    </location>
</feature>
<protein>
    <submittedName>
        <fullName evidence="2">Uncharacterized protein</fullName>
    </submittedName>
</protein>
<keyword evidence="3" id="KW-1185">Reference proteome</keyword>
<keyword evidence="1" id="KW-0732">Signal</keyword>
<dbReference type="AlphaFoldDB" id="A0AAD5VKI5"/>
<evidence type="ECO:0000313" key="3">
    <source>
        <dbReference type="Proteomes" id="UP001213000"/>
    </source>
</evidence>
<dbReference type="PROSITE" id="PS51257">
    <property type="entry name" value="PROKAR_LIPOPROTEIN"/>
    <property type="match status" value="1"/>
</dbReference>
<reference evidence="2" key="1">
    <citation type="submission" date="2022-07" db="EMBL/GenBank/DDBJ databases">
        <title>Genome Sequence of Leucocoprinus birnbaumii.</title>
        <authorList>
            <person name="Buettner E."/>
        </authorList>
    </citation>
    <scope>NUCLEOTIDE SEQUENCE</scope>
    <source>
        <strain evidence="2">VT141</strain>
    </source>
</reference>
<evidence type="ECO:0000256" key="1">
    <source>
        <dbReference type="SAM" id="SignalP"/>
    </source>
</evidence>
<organism evidence="2 3">
    <name type="scientific">Leucocoprinus birnbaumii</name>
    <dbReference type="NCBI Taxonomy" id="56174"/>
    <lineage>
        <taxon>Eukaryota</taxon>
        <taxon>Fungi</taxon>
        <taxon>Dikarya</taxon>
        <taxon>Basidiomycota</taxon>
        <taxon>Agaricomycotina</taxon>
        <taxon>Agaricomycetes</taxon>
        <taxon>Agaricomycetidae</taxon>
        <taxon>Agaricales</taxon>
        <taxon>Agaricineae</taxon>
        <taxon>Agaricaceae</taxon>
        <taxon>Leucocoprinus</taxon>
    </lineage>
</organism>
<name>A0AAD5VKI5_9AGAR</name>